<organism evidence="2 3">
    <name type="scientific">Corynebacterium comes</name>
    <dbReference type="NCBI Taxonomy" id="2675218"/>
    <lineage>
        <taxon>Bacteria</taxon>
        <taxon>Bacillati</taxon>
        <taxon>Actinomycetota</taxon>
        <taxon>Actinomycetes</taxon>
        <taxon>Mycobacteriales</taxon>
        <taxon>Corynebacteriaceae</taxon>
        <taxon>Corynebacterium</taxon>
    </lineage>
</organism>
<keyword evidence="1" id="KW-1133">Transmembrane helix</keyword>
<evidence type="ECO:0000313" key="3">
    <source>
        <dbReference type="Proteomes" id="UP000425178"/>
    </source>
</evidence>
<feature type="transmembrane region" description="Helical" evidence="1">
    <location>
        <begin position="162"/>
        <end position="182"/>
    </location>
</feature>
<dbReference type="InterPro" id="IPR005325">
    <property type="entry name" value="DUF308_memb"/>
</dbReference>
<feature type="transmembrane region" description="Helical" evidence="1">
    <location>
        <begin position="20"/>
        <end position="39"/>
    </location>
</feature>
<evidence type="ECO:0008006" key="4">
    <source>
        <dbReference type="Google" id="ProtNLM"/>
    </source>
</evidence>
<evidence type="ECO:0000313" key="2">
    <source>
        <dbReference type="EMBL" id="QGU05258.1"/>
    </source>
</evidence>
<feature type="transmembrane region" description="Helical" evidence="1">
    <location>
        <begin position="45"/>
        <end position="65"/>
    </location>
</feature>
<keyword evidence="1" id="KW-0812">Transmembrane</keyword>
<gene>
    <name evidence="2" type="ORF">CETAM_10045</name>
</gene>
<accession>A0A6B8WEZ3</accession>
<reference evidence="2 3" key="1">
    <citation type="journal article" date="2021" name="Int. J. Syst. Evol. Microbiol.">
        <title>Classification of three corynebacterial strains isolated from a small paddock in North Rhine-Westphalia: proposal of &lt;i&gt;Corynebacterium kalinowskii&lt;/i&gt; sp. nov., &lt;i&gt;Corynebacterium comes&lt;/i&gt; sp. nov. and &lt;i&gt;Corynebacterium occultum&lt;/i&gt; sp. nov.</title>
        <authorList>
            <person name="Schaffert L."/>
            <person name="Ruwe M."/>
            <person name="Milse J."/>
            <person name="Hanuschka K."/>
            <person name="Ortseifen V."/>
            <person name="Droste J."/>
            <person name="Brandt D."/>
            <person name="Schl L."/>
            <person name="Kutter Y."/>
            <person name="Vinke S."/>
            <person name="Vieh P."/>
            <person name="Jacob L."/>
            <person name="L N.C."/>
            <person name="Schulte-Berndt E."/>
            <person name="Hain C."/>
            <person name="Linder M."/>
            <person name="Schmidt P."/>
            <person name="Wollenschl L."/>
            <person name="Luttermann T."/>
            <person name="Thieme E."/>
            <person name="Hassa J."/>
            <person name="Haak M."/>
            <person name="Wittchen M."/>
            <person name="Mentz A."/>
            <person name="Persicke M."/>
            <person name="Busche T."/>
            <person name="R C."/>
        </authorList>
    </citation>
    <scope>NUCLEOTIDE SEQUENCE [LARGE SCALE GENOMIC DNA]</scope>
    <source>
        <strain evidence="2 3">2019</strain>
    </source>
</reference>
<feature type="transmembrane region" description="Helical" evidence="1">
    <location>
        <begin position="77"/>
        <end position="96"/>
    </location>
</feature>
<feature type="transmembrane region" description="Helical" evidence="1">
    <location>
        <begin position="102"/>
        <end position="123"/>
    </location>
</feature>
<dbReference type="PANTHER" id="PTHR34989:SF1">
    <property type="entry name" value="PROTEIN HDED"/>
    <property type="match status" value="1"/>
</dbReference>
<dbReference type="Pfam" id="PF03729">
    <property type="entry name" value="DUF308"/>
    <property type="match status" value="2"/>
</dbReference>
<keyword evidence="3" id="KW-1185">Reference proteome</keyword>
<dbReference type="RefSeq" id="WP_156228725.1">
    <property type="nucleotide sequence ID" value="NZ_CP046453.1"/>
</dbReference>
<keyword evidence="1" id="KW-0472">Membrane</keyword>
<feature type="transmembrane region" description="Helical" evidence="1">
    <location>
        <begin position="135"/>
        <end position="156"/>
    </location>
</feature>
<protein>
    <recommendedName>
        <fullName evidence="4">HdeD family acid-resistance protein</fullName>
    </recommendedName>
</protein>
<proteinExistence type="predicted"/>
<dbReference type="InterPro" id="IPR052712">
    <property type="entry name" value="Acid_resist_chaperone_HdeD"/>
</dbReference>
<name>A0A6B8WEZ3_9CORY</name>
<sequence length="187" mass="19309">MTTATASPPVTSTPAEGARLALLIGGLAAVGFGLAVLVWPTKTAVALTGVIGGYAIISGIAYVAMGVLSRSLGAGGRIGHVLLGLLYILAGVYAFSSLQQSAVFLALFLTAMVGMMWIMEGLASLFTLDESASKLLTVVFAVLSVVAGFFLLSSLVWGAVFLWWYLGISLVVLGALNVVRAITGRKR</sequence>
<dbReference type="EMBL" id="CP046453">
    <property type="protein sequence ID" value="QGU05258.1"/>
    <property type="molecule type" value="Genomic_DNA"/>
</dbReference>
<dbReference type="GO" id="GO:0005886">
    <property type="term" value="C:plasma membrane"/>
    <property type="evidence" value="ECO:0007669"/>
    <property type="project" value="TreeGrafter"/>
</dbReference>
<dbReference type="AlphaFoldDB" id="A0A6B8WEZ3"/>
<dbReference type="KEGG" id="ccoe:CETAM_10045"/>
<dbReference type="PANTHER" id="PTHR34989">
    <property type="entry name" value="PROTEIN HDED"/>
    <property type="match status" value="1"/>
</dbReference>
<evidence type="ECO:0000256" key="1">
    <source>
        <dbReference type="SAM" id="Phobius"/>
    </source>
</evidence>
<dbReference type="Proteomes" id="UP000425178">
    <property type="component" value="Chromosome"/>
</dbReference>